<dbReference type="Gene3D" id="3.40.50.300">
    <property type="entry name" value="P-loop containing nucleotide triphosphate hydrolases"/>
    <property type="match status" value="1"/>
</dbReference>
<dbReference type="GO" id="GO:0004016">
    <property type="term" value="F:adenylate cyclase activity"/>
    <property type="evidence" value="ECO:0007669"/>
    <property type="project" value="TreeGrafter"/>
</dbReference>
<dbReference type="Gene3D" id="1.10.10.10">
    <property type="entry name" value="Winged helix-like DNA-binding domain superfamily/Winged helix DNA-binding domain"/>
    <property type="match status" value="1"/>
</dbReference>
<dbReference type="InterPro" id="IPR036388">
    <property type="entry name" value="WH-like_DNA-bd_sf"/>
</dbReference>
<reference evidence="5 6" key="1">
    <citation type="submission" date="2018-10" db="EMBL/GenBank/DDBJ databases">
        <title>Sequencing the genomes of 1000 actinobacteria strains.</title>
        <authorList>
            <person name="Klenk H.-P."/>
        </authorList>
    </citation>
    <scope>NUCLEOTIDE SEQUENCE [LARGE SCALE GENOMIC DNA]</scope>
    <source>
        <strain evidence="5 6">DSM 43800</strain>
    </source>
</reference>
<dbReference type="InterPro" id="IPR027417">
    <property type="entry name" value="P-loop_NTPase"/>
</dbReference>
<dbReference type="SUPFAM" id="SSF46894">
    <property type="entry name" value="C-terminal effector domain of the bipartite response regulators"/>
    <property type="match status" value="1"/>
</dbReference>
<evidence type="ECO:0000256" key="3">
    <source>
        <dbReference type="SAM" id="MobiDB-lite"/>
    </source>
</evidence>
<keyword evidence="1" id="KW-0547">Nucleotide-binding</keyword>
<dbReference type="GO" id="GO:0005737">
    <property type="term" value="C:cytoplasm"/>
    <property type="evidence" value="ECO:0007669"/>
    <property type="project" value="TreeGrafter"/>
</dbReference>
<dbReference type="GO" id="GO:0003677">
    <property type="term" value="F:DNA binding"/>
    <property type="evidence" value="ECO:0007669"/>
    <property type="project" value="InterPro"/>
</dbReference>
<dbReference type="PROSITE" id="PS50043">
    <property type="entry name" value="HTH_LUXR_2"/>
    <property type="match status" value="1"/>
</dbReference>
<dbReference type="PANTHER" id="PTHR16305">
    <property type="entry name" value="TESTICULAR SOLUBLE ADENYLYL CYCLASE"/>
    <property type="match status" value="1"/>
</dbReference>
<evidence type="ECO:0000313" key="6">
    <source>
        <dbReference type="Proteomes" id="UP000282084"/>
    </source>
</evidence>
<dbReference type="InterPro" id="IPR003593">
    <property type="entry name" value="AAA+_ATPase"/>
</dbReference>
<gene>
    <name evidence="5" type="ORF">C8E97_2321</name>
</gene>
<dbReference type="OrthoDB" id="3197423at2"/>
<dbReference type="GO" id="GO:0006355">
    <property type="term" value="P:regulation of DNA-templated transcription"/>
    <property type="evidence" value="ECO:0007669"/>
    <property type="project" value="InterPro"/>
</dbReference>
<protein>
    <submittedName>
        <fullName evidence="5">ATP/maltotriose-dependent transcriptional regulator MalT</fullName>
    </submittedName>
</protein>
<dbReference type="SUPFAM" id="SSF52540">
    <property type="entry name" value="P-loop containing nucleoside triphosphate hydrolases"/>
    <property type="match status" value="1"/>
</dbReference>
<dbReference type="AlphaFoldDB" id="A0A495VWK4"/>
<keyword evidence="6" id="KW-1185">Reference proteome</keyword>
<dbReference type="CDD" id="cd06170">
    <property type="entry name" value="LuxR_C_like"/>
    <property type="match status" value="1"/>
</dbReference>
<dbReference type="PANTHER" id="PTHR16305:SF35">
    <property type="entry name" value="TRANSCRIPTIONAL ACTIVATOR DOMAIN"/>
    <property type="match status" value="1"/>
</dbReference>
<dbReference type="InterPro" id="IPR000792">
    <property type="entry name" value="Tscrpt_reg_LuxR_C"/>
</dbReference>
<evidence type="ECO:0000256" key="2">
    <source>
        <dbReference type="ARBA" id="ARBA00022840"/>
    </source>
</evidence>
<keyword evidence="2" id="KW-0067">ATP-binding</keyword>
<dbReference type="RefSeq" id="WP_121004396.1">
    <property type="nucleotide sequence ID" value="NZ_RBXO01000001.1"/>
</dbReference>
<dbReference type="SMART" id="SM00421">
    <property type="entry name" value="HTH_LUXR"/>
    <property type="match status" value="1"/>
</dbReference>
<dbReference type="GO" id="GO:0005524">
    <property type="term" value="F:ATP binding"/>
    <property type="evidence" value="ECO:0007669"/>
    <property type="project" value="UniProtKB-KW"/>
</dbReference>
<evidence type="ECO:0000313" key="5">
    <source>
        <dbReference type="EMBL" id="RKT53742.1"/>
    </source>
</evidence>
<dbReference type="Pfam" id="PF00196">
    <property type="entry name" value="GerE"/>
    <property type="match status" value="1"/>
</dbReference>
<evidence type="ECO:0000259" key="4">
    <source>
        <dbReference type="PROSITE" id="PS50043"/>
    </source>
</evidence>
<organism evidence="5 6">
    <name type="scientific">Saccharothrix australiensis</name>
    <dbReference type="NCBI Taxonomy" id="2072"/>
    <lineage>
        <taxon>Bacteria</taxon>
        <taxon>Bacillati</taxon>
        <taxon>Actinomycetota</taxon>
        <taxon>Actinomycetes</taxon>
        <taxon>Pseudonocardiales</taxon>
        <taxon>Pseudonocardiaceae</taxon>
        <taxon>Saccharothrix</taxon>
    </lineage>
</organism>
<sequence length="883" mass="93750">MREWPFVARQTELSIAMRALTARDRRGVVLTGPPGVGKSRLADELCDRLGRHVVRCHATAATAQLPFGALAGALPADLPPAGGNPVRHTAEHLLARTPGRLVLAVDDAHLLDDASIALLHHLARHDEATVLLTARPAADADRLAALWRTDLLVRLPVPDLTRAAVDDLLASALGGHADSGLRQRIWAHSAGNPLYVRELVTAGRSTGALAERDGIWTWSGRTELTGRLAEVVADNLGRLGGPARRALELVAYGGPLELDLLAALSSPDTVDELEAAGLVRVERSDRRAHARLGHPLYGELLRATCPTLRARAHLGALADALESVGARRREDLLRLATWRLDGDSPASAELLTAAAEHAWATRSAPLVERLVSAAVARGGGARARQLLAQVLLYRKAPDRAEAVLADATGDADGPTGAVQLASTRAYNAYFGLADLPRALAVLREADRPDLPSAERDALRFFRLCFRAHHDPVADIRAEVEAALAGADPGGWLGAGLHYLRALTEHFAGRYTASSATLDDNGERVAAVRDTEQWLQINTDSLRCGNLALGGDLARAEEVAARMIEESYDDSGPTISHSLWCAALSRCARLRGRAREAVRWAREGTSADADWPSPYDTAILAELAMSEALCGRPAEAAEALARAESAHRPAWRTHGLQVDLARPWVLACAGPVAEAADAALAAAEAARAHGAHGYEAAALHDAARFGRGTASRLAELADLLDDPMTRACAAHALGREHGDPAALEDAALRFGRLGATLFEAEALAAATRAHRGAGDERAARAAARRRAALDGAFDRATTPALRAERFTGLTPRQLEVALLAASGLTNQQIADRLHTSKRTIDNHLHAGYLALGVTGRAELRDALGVGVTDPQHPPYPRPAPVSRA</sequence>
<dbReference type="Proteomes" id="UP000282084">
    <property type="component" value="Unassembled WGS sequence"/>
</dbReference>
<dbReference type="InterPro" id="IPR016032">
    <property type="entry name" value="Sig_transdc_resp-reg_C-effctor"/>
</dbReference>
<proteinExistence type="predicted"/>
<dbReference type="EMBL" id="RBXO01000001">
    <property type="protein sequence ID" value="RKT53742.1"/>
    <property type="molecule type" value="Genomic_DNA"/>
</dbReference>
<dbReference type="PRINTS" id="PR00038">
    <property type="entry name" value="HTHLUXR"/>
</dbReference>
<feature type="compositionally biased region" description="Pro residues" evidence="3">
    <location>
        <begin position="870"/>
        <end position="883"/>
    </location>
</feature>
<comment type="caution">
    <text evidence="5">The sequence shown here is derived from an EMBL/GenBank/DDBJ whole genome shotgun (WGS) entry which is preliminary data.</text>
</comment>
<feature type="region of interest" description="Disordered" evidence="3">
    <location>
        <begin position="864"/>
        <end position="883"/>
    </location>
</feature>
<dbReference type="Pfam" id="PF13401">
    <property type="entry name" value="AAA_22"/>
    <property type="match status" value="1"/>
</dbReference>
<accession>A0A495VWK4</accession>
<dbReference type="SMART" id="SM00382">
    <property type="entry name" value="AAA"/>
    <property type="match status" value="1"/>
</dbReference>
<name>A0A495VWK4_9PSEU</name>
<evidence type="ECO:0000256" key="1">
    <source>
        <dbReference type="ARBA" id="ARBA00022741"/>
    </source>
</evidence>
<dbReference type="InterPro" id="IPR049945">
    <property type="entry name" value="AAA_22"/>
</dbReference>
<feature type="domain" description="HTH luxR-type" evidence="4">
    <location>
        <begin position="801"/>
        <end position="866"/>
    </location>
</feature>